<comment type="pathway">
    <text evidence="2">Secondary metabolite biosynthesis.</text>
</comment>
<keyword evidence="7 9" id="KW-0408">Iron</keyword>
<evidence type="ECO:0000256" key="1">
    <source>
        <dbReference type="ARBA" id="ARBA00001971"/>
    </source>
</evidence>
<dbReference type="GO" id="GO:0016705">
    <property type="term" value="F:oxidoreductase activity, acting on paired donors, with incorporation or reduction of molecular oxygen"/>
    <property type="evidence" value="ECO:0007669"/>
    <property type="project" value="InterPro"/>
</dbReference>
<dbReference type="Pfam" id="PF00067">
    <property type="entry name" value="p450"/>
    <property type="match status" value="1"/>
</dbReference>
<organism evidence="12 13">
    <name type="scientific">Pholiota conissans</name>
    <dbReference type="NCBI Taxonomy" id="109636"/>
    <lineage>
        <taxon>Eukaryota</taxon>
        <taxon>Fungi</taxon>
        <taxon>Dikarya</taxon>
        <taxon>Basidiomycota</taxon>
        <taxon>Agaricomycotina</taxon>
        <taxon>Agaricomycetes</taxon>
        <taxon>Agaricomycetidae</taxon>
        <taxon>Agaricales</taxon>
        <taxon>Agaricineae</taxon>
        <taxon>Strophariaceae</taxon>
        <taxon>Pholiota</taxon>
    </lineage>
</organism>
<protein>
    <submittedName>
        <fullName evidence="12">Cytochrome P450</fullName>
    </submittedName>
</protein>
<name>A0A9P6CUK5_9AGAR</name>
<keyword evidence="8 10" id="KW-0503">Monooxygenase</keyword>
<gene>
    <name evidence="12" type="ORF">BDN70DRAFT_932315</name>
</gene>
<dbReference type="EMBL" id="MU155207">
    <property type="protein sequence ID" value="KAF9479692.1"/>
    <property type="molecule type" value="Genomic_DNA"/>
</dbReference>
<dbReference type="InterPro" id="IPR050364">
    <property type="entry name" value="Cytochrome_P450_fung"/>
</dbReference>
<keyword evidence="11" id="KW-0732">Signal</keyword>
<dbReference type="SUPFAM" id="SSF48264">
    <property type="entry name" value="Cytochrome P450"/>
    <property type="match status" value="1"/>
</dbReference>
<comment type="cofactor">
    <cofactor evidence="1 9">
        <name>heme</name>
        <dbReference type="ChEBI" id="CHEBI:30413"/>
    </cofactor>
</comment>
<keyword evidence="6 10" id="KW-0560">Oxidoreductase</keyword>
<evidence type="ECO:0000256" key="4">
    <source>
        <dbReference type="ARBA" id="ARBA00022617"/>
    </source>
</evidence>
<dbReference type="PANTHER" id="PTHR46300:SF7">
    <property type="entry name" value="P450, PUTATIVE (EUROFUNG)-RELATED"/>
    <property type="match status" value="1"/>
</dbReference>
<dbReference type="GO" id="GO:0004497">
    <property type="term" value="F:monooxygenase activity"/>
    <property type="evidence" value="ECO:0007669"/>
    <property type="project" value="UniProtKB-KW"/>
</dbReference>
<feature type="signal peptide" evidence="11">
    <location>
        <begin position="1"/>
        <end position="22"/>
    </location>
</feature>
<dbReference type="PRINTS" id="PR00463">
    <property type="entry name" value="EP450I"/>
</dbReference>
<keyword evidence="5 9" id="KW-0479">Metal-binding</keyword>
<dbReference type="Proteomes" id="UP000807469">
    <property type="component" value="Unassembled WGS sequence"/>
</dbReference>
<accession>A0A9P6CUK5</accession>
<comment type="similarity">
    <text evidence="3 10">Belongs to the cytochrome P450 family.</text>
</comment>
<proteinExistence type="inferred from homology"/>
<evidence type="ECO:0000256" key="8">
    <source>
        <dbReference type="ARBA" id="ARBA00023033"/>
    </source>
</evidence>
<reference evidence="12" key="1">
    <citation type="submission" date="2020-11" db="EMBL/GenBank/DDBJ databases">
        <authorList>
            <consortium name="DOE Joint Genome Institute"/>
            <person name="Ahrendt S."/>
            <person name="Riley R."/>
            <person name="Andreopoulos W."/>
            <person name="Labutti K."/>
            <person name="Pangilinan J."/>
            <person name="Ruiz-Duenas F.J."/>
            <person name="Barrasa J.M."/>
            <person name="Sanchez-Garcia M."/>
            <person name="Camarero S."/>
            <person name="Miyauchi S."/>
            <person name="Serrano A."/>
            <person name="Linde D."/>
            <person name="Babiker R."/>
            <person name="Drula E."/>
            <person name="Ayuso-Fernandez I."/>
            <person name="Pacheco R."/>
            <person name="Padilla G."/>
            <person name="Ferreira P."/>
            <person name="Barriuso J."/>
            <person name="Kellner H."/>
            <person name="Castanera R."/>
            <person name="Alfaro M."/>
            <person name="Ramirez L."/>
            <person name="Pisabarro A.G."/>
            <person name="Kuo A."/>
            <person name="Tritt A."/>
            <person name="Lipzen A."/>
            <person name="He G."/>
            <person name="Yan M."/>
            <person name="Ng V."/>
            <person name="Cullen D."/>
            <person name="Martin F."/>
            <person name="Rosso M.-N."/>
            <person name="Henrissat B."/>
            <person name="Hibbett D."/>
            <person name="Martinez A.T."/>
            <person name="Grigoriev I.V."/>
        </authorList>
    </citation>
    <scope>NUCLEOTIDE SEQUENCE</scope>
    <source>
        <strain evidence="12">CIRM-BRFM 674</strain>
    </source>
</reference>
<evidence type="ECO:0000256" key="9">
    <source>
        <dbReference type="PIRSR" id="PIRSR602401-1"/>
    </source>
</evidence>
<comment type="caution">
    <text evidence="12">The sequence shown here is derived from an EMBL/GenBank/DDBJ whole genome shotgun (WGS) entry which is preliminary data.</text>
</comment>
<evidence type="ECO:0000256" key="10">
    <source>
        <dbReference type="RuleBase" id="RU000461"/>
    </source>
</evidence>
<dbReference type="InterPro" id="IPR036396">
    <property type="entry name" value="Cyt_P450_sf"/>
</dbReference>
<dbReference type="PANTHER" id="PTHR46300">
    <property type="entry name" value="P450, PUTATIVE (EUROFUNG)-RELATED-RELATED"/>
    <property type="match status" value="1"/>
</dbReference>
<keyword evidence="4 9" id="KW-0349">Heme</keyword>
<dbReference type="GO" id="GO:0005506">
    <property type="term" value="F:iron ion binding"/>
    <property type="evidence" value="ECO:0007669"/>
    <property type="project" value="InterPro"/>
</dbReference>
<evidence type="ECO:0000256" key="7">
    <source>
        <dbReference type="ARBA" id="ARBA00023004"/>
    </source>
</evidence>
<dbReference type="OrthoDB" id="2789670at2759"/>
<evidence type="ECO:0000313" key="12">
    <source>
        <dbReference type="EMBL" id="KAF9479692.1"/>
    </source>
</evidence>
<feature type="chain" id="PRO_5040283337" evidence="11">
    <location>
        <begin position="23"/>
        <end position="514"/>
    </location>
</feature>
<evidence type="ECO:0000313" key="13">
    <source>
        <dbReference type="Proteomes" id="UP000807469"/>
    </source>
</evidence>
<dbReference type="CDD" id="cd11065">
    <property type="entry name" value="CYP64-like"/>
    <property type="match status" value="1"/>
</dbReference>
<evidence type="ECO:0000256" key="2">
    <source>
        <dbReference type="ARBA" id="ARBA00005179"/>
    </source>
</evidence>
<dbReference type="InterPro" id="IPR017972">
    <property type="entry name" value="Cyt_P450_CS"/>
</dbReference>
<dbReference type="InterPro" id="IPR002401">
    <property type="entry name" value="Cyt_P450_E_grp-I"/>
</dbReference>
<dbReference type="Gene3D" id="1.10.630.10">
    <property type="entry name" value="Cytochrome P450"/>
    <property type="match status" value="1"/>
</dbReference>
<dbReference type="AlphaFoldDB" id="A0A9P6CUK5"/>
<evidence type="ECO:0000256" key="3">
    <source>
        <dbReference type="ARBA" id="ARBA00010617"/>
    </source>
</evidence>
<evidence type="ECO:0000256" key="11">
    <source>
        <dbReference type="SAM" id="SignalP"/>
    </source>
</evidence>
<evidence type="ECO:0000256" key="5">
    <source>
        <dbReference type="ARBA" id="ARBA00022723"/>
    </source>
</evidence>
<sequence length="514" mass="58336">MSSTVAVLAVAFLFGVWFRSSAKYPLPPGAEGYPVIGSIREIPRHFAWLTYTEWKGKYGDIFSFTVFGKTTIVLNSLKAATELLDKRSSKFSGRPRMVMADELLGWEWDLAHMPYTDRWRRHRRMFHQYFQPRNIASFYPFQKKASISLLDQLSQTPMEFIPHIRQYTGSVILRAVYGYEVKTENDFYINLVQSAILPLLPVIHTTRSFLVEFLPALKHVPVWMPGAAFKRQALADARKSQELRDIPFNAVKELLANGLGQRCFVSENLEKIKSGSVSNPEEEEEVVKNCAGIVYLAGSDTTVALITAWVSAMAQYPDIQKKAQAELENVIGKERLPEFTDMEFMPYLEAVILETQRWHTITPLALPHKVIDDDIYEGYRMPAGSTITVNTWAILHDETVYPDPFRFDPERFLRNGVINFDDQPDPTIAGAFGYGRRVCPGRYLAKNSSWMAVSSILAMYDITKAIDDKGVIIAATIRVTDGVISHPEPFKVNITPRSKESIKLLEVAKMDLSM</sequence>
<dbReference type="InterPro" id="IPR001128">
    <property type="entry name" value="Cyt_P450"/>
</dbReference>
<keyword evidence="13" id="KW-1185">Reference proteome</keyword>
<evidence type="ECO:0000256" key="6">
    <source>
        <dbReference type="ARBA" id="ARBA00023002"/>
    </source>
</evidence>
<dbReference type="GO" id="GO:0020037">
    <property type="term" value="F:heme binding"/>
    <property type="evidence" value="ECO:0007669"/>
    <property type="project" value="InterPro"/>
</dbReference>
<dbReference type="PROSITE" id="PS00086">
    <property type="entry name" value="CYTOCHROME_P450"/>
    <property type="match status" value="1"/>
</dbReference>
<feature type="binding site" description="axial binding residue" evidence="9">
    <location>
        <position position="439"/>
    </location>
    <ligand>
        <name>heme</name>
        <dbReference type="ChEBI" id="CHEBI:30413"/>
    </ligand>
    <ligandPart>
        <name>Fe</name>
        <dbReference type="ChEBI" id="CHEBI:18248"/>
    </ligandPart>
</feature>